<dbReference type="Proteomes" id="UP000199459">
    <property type="component" value="Unassembled WGS sequence"/>
</dbReference>
<keyword evidence="11 18" id="KW-0812">Transmembrane</keyword>
<dbReference type="EC" id="2.7.7.41" evidence="6 18"/>
<keyword evidence="8" id="KW-1003">Cell membrane</keyword>
<evidence type="ECO:0000256" key="6">
    <source>
        <dbReference type="ARBA" id="ARBA00012487"/>
    </source>
</evidence>
<dbReference type="Pfam" id="PF01148">
    <property type="entry name" value="CTP_transf_1"/>
    <property type="match status" value="1"/>
</dbReference>
<dbReference type="EMBL" id="FOCP01000014">
    <property type="protein sequence ID" value="SEN33766.1"/>
    <property type="molecule type" value="Genomic_DNA"/>
</dbReference>
<evidence type="ECO:0000256" key="4">
    <source>
        <dbReference type="ARBA" id="ARBA00005189"/>
    </source>
</evidence>
<dbReference type="RefSeq" id="WP_090632663.1">
    <property type="nucleotide sequence ID" value="NZ_FOCP01000014.1"/>
</dbReference>
<evidence type="ECO:0000256" key="5">
    <source>
        <dbReference type="ARBA" id="ARBA00010185"/>
    </source>
</evidence>
<dbReference type="PROSITE" id="PS01315">
    <property type="entry name" value="CDS"/>
    <property type="match status" value="1"/>
</dbReference>
<keyword evidence="16" id="KW-0594">Phospholipid biosynthesis</keyword>
<evidence type="ECO:0000256" key="1">
    <source>
        <dbReference type="ARBA" id="ARBA00001698"/>
    </source>
</evidence>
<evidence type="ECO:0000256" key="15">
    <source>
        <dbReference type="ARBA" id="ARBA00023136"/>
    </source>
</evidence>
<reference evidence="20 21" key="1">
    <citation type="submission" date="2016-10" db="EMBL/GenBank/DDBJ databases">
        <authorList>
            <person name="de Groot N.N."/>
        </authorList>
    </citation>
    <scope>NUCLEOTIDE SEQUENCE [LARGE SCALE GENOMIC DNA]</scope>
    <source>
        <strain evidence="20 21">Nm22</strain>
    </source>
</reference>
<dbReference type="UniPathway" id="UPA00557">
    <property type="reaction ID" value="UER00614"/>
</dbReference>
<comment type="catalytic activity">
    <reaction evidence="1 18">
        <text>a 1,2-diacyl-sn-glycero-3-phosphate + CTP + H(+) = a CDP-1,2-diacyl-sn-glycerol + diphosphate</text>
        <dbReference type="Rhea" id="RHEA:16229"/>
        <dbReference type="ChEBI" id="CHEBI:15378"/>
        <dbReference type="ChEBI" id="CHEBI:33019"/>
        <dbReference type="ChEBI" id="CHEBI:37563"/>
        <dbReference type="ChEBI" id="CHEBI:58332"/>
        <dbReference type="ChEBI" id="CHEBI:58608"/>
        <dbReference type="EC" id="2.7.7.41"/>
    </reaction>
</comment>
<evidence type="ECO:0000256" key="11">
    <source>
        <dbReference type="ARBA" id="ARBA00022692"/>
    </source>
</evidence>
<keyword evidence="9" id="KW-0444">Lipid biosynthesis</keyword>
<sequence length="274" mass="30216">MLKARILTVLIALPLFLSALFYLQDIFWATLLLVITVIGAREWCHLARFSVRNTVIFMILTTLLGGELLFLLSEAVQSTPYAYTAVWIYVLSTLFWIGCVPLMLKTSTVMHHTLVMMGIGWLVLLPTALALYQLRAINPMLLLGLMGTIWVSDTAAYFTGRAFGQHKLAYHISPGKTWEGVAGAIFAVLLYGLIWVYFFADGAYLQSLVPLLLVLAILGIIGDLFESLIKRQAGLKDSGRILPGHGGILDRIDALTSTLPFAILALLVFNSSLL</sequence>
<evidence type="ECO:0000313" key="20">
    <source>
        <dbReference type="EMBL" id="SEN33766.1"/>
    </source>
</evidence>
<evidence type="ECO:0000256" key="18">
    <source>
        <dbReference type="RuleBase" id="RU003938"/>
    </source>
</evidence>
<comment type="pathway">
    <text evidence="3 18">Phospholipid metabolism; CDP-diacylglycerol biosynthesis; CDP-diacylglycerol from sn-glycerol 3-phosphate: step 3/3.</text>
</comment>
<evidence type="ECO:0000256" key="13">
    <source>
        <dbReference type="ARBA" id="ARBA00022989"/>
    </source>
</evidence>
<evidence type="ECO:0000256" key="10">
    <source>
        <dbReference type="ARBA" id="ARBA00022679"/>
    </source>
</evidence>
<proteinExistence type="inferred from homology"/>
<dbReference type="InterPro" id="IPR000374">
    <property type="entry name" value="PC_trans"/>
</dbReference>
<keyword evidence="14" id="KW-0443">Lipid metabolism</keyword>
<comment type="pathway">
    <text evidence="4">Lipid metabolism.</text>
</comment>
<dbReference type="GO" id="GO:0016024">
    <property type="term" value="P:CDP-diacylglycerol biosynthetic process"/>
    <property type="evidence" value="ECO:0007669"/>
    <property type="project" value="UniProtKB-UniPathway"/>
</dbReference>
<evidence type="ECO:0000256" key="9">
    <source>
        <dbReference type="ARBA" id="ARBA00022516"/>
    </source>
</evidence>
<accession>A0A1H8FPZ4</accession>
<name>A0A1H8FPZ4_9PROT</name>
<comment type="subcellular location">
    <subcellularLocation>
        <location evidence="2">Cell membrane</location>
        <topology evidence="2">Multi-pass membrane protein</topology>
    </subcellularLocation>
</comment>
<gene>
    <name evidence="20" type="ORF">SAMN05216325_11426</name>
</gene>
<evidence type="ECO:0000256" key="3">
    <source>
        <dbReference type="ARBA" id="ARBA00005119"/>
    </source>
</evidence>
<feature type="transmembrane region" description="Helical" evidence="19">
    <location>
        <begin position="51"/>
        <end position="72"/>
    </location>
</feature>
<dbReference type="GO" id="GO:0005886">
    <property type="term" value="C:plasma membrane"/>
    <property type="evidence" value="ECO:0007669"/>
    <property type="project" value="UniProtKB-SubCell"/>
</dbReference>
<evidence type="ECO:0000256" key="2">
    <source>
        <dbReference type="ARBA" id="ARBA00004651"/>
    </source>
</evidence>
<feature type="transmembrane region" description="Helical" evidence="19">
    <location>
        <begin position="140"/>
        <end position="159"/>
    </location>
</feature>
<keyword evidence="15 19" id="KW-0472">Membrane</keyword>
<feature type="transmembrane region" description="Helical" evidence="19">
    <location>
        <begin position="204"/>
        <end position="228"/>
    </location>
</feature>
<evidence type="ECO:0000256" key="16">
    <source>
        <dbReference type="ARBA" id="ARBA00023209"/>
    </source>
</evidence>
<evidence type="ECO:0000256" key="17">
    <source>
        <dbReference type="ARBA" id="ARBA00023264"/>
    </source>
</evidence>
<dbReference type="PANTHER" id="PTHR46382">
    <property type="entry name" value="PHOSPHATIDATE CYTIDYLYLTRANSFERASE"/>
    <property type="match status" value="1"/>
</dbReference>
<dbReference type="GO" id="GO:0004605">
    <property type="term" value="F:phosphatidate cytidylyltransferase activity"/>
    <property type="evidence" value="ECO:0007669"/>
    <property type="project" value="UniProtKB-EC"/>
</dbReference>
<dbReference type="PANTHER" id="PTHR46382:SF1">
    <property type="entry name" value="PHOSPHATIDATE CYTIDYLYLTRANSFERASE"/>
    <property type="match status" value="1"/>
</dbReference>
<comment type="similarity">
    <text evidence="5 18">Belongs to the CDS family.</text>
</comment>
<keyword evidence="10 18" id="KW-0808">Transferase</keyword>
<evidence type="ECO:0000256" key="12">
    <source>
        <dbReference type="ARBA" id="ARBA00022695"/>
    </source>
</evidence>
<organism evidence="20 21">
    <name type="scientific">Nitrosomonas marina</name>
    <dbReference type="NCBI Taxonomy" id="917"/>
    <lineage>
        <taxon>Bacteria</taxon>
        <taxon>Pseudomonadati</taxon>
        <taxon>Pseudomonadota</taxon>
        <taxon>Betaproteobacteria</taxon>
        <taxon>Nitrosomonadales</taxon>
        <taxon>Nitrosomonadaceae</taxon>
        <taxon>Nitrosomonas</taxon>
    </lineage>
</organism>
<feature type="transmembrane region" description="Helical" evidence="19">
    <location>
        <begin position="6"/>
        <end position="39"/>
    </location>
</feature>
<evidence type="ECO:0000313" key="21">
    <source>
        <dbReference type="Proteomes" id="UP000199459"/>
    </source>
</evidence>
<feature type="transmembrane region" description="Helical" evidence="19">
    <location>
        <begin position="84"/>
        <end position="102"/>
    </location>
</feature>
<evidence type="ECO:0000256" key="7">
    <source>
        <dbReference type="ARBA" id="ARBA00019373"/>
    </source>
</evidence>
<dbReference type="AlphaFoldDB" id="A0A1H8FPZ4"/>
<feature type="transmembrane region" description="Helical" evidence="19">
    <location>
        <begin position="180"/>
        <end position="198"/>
    </location>
</feature>
<keyword evidence="17" id="KW-1208">Phospholipid metabolism</keyword>
<feature type="transmembrane region" description="Helical" evidence="19">
    <location>
        <begin position="114"/>
        <end position="134"/>
    </location>
</feature>
<keyword evidence="12 18" id="KW-0548">Nucleotidyltransferase</keyword>
<dbReference type="STRING" id="917.SAMN05216326_11462"/>
<dbReference type="OrthoDB" id="9799199at2"/>
<feature type="transmembrane region" description="Helical" evidence="19">
    <location>
        <begin position="248"/>
        <end position="269"/>
    </location>
</feature>
<keyword evidence="13 19" id="KW-1133">Transmembrane helix</keyword>
<protein>
    <recommendedName>
        <fullName evidence="7 18">Phosphatidate cytidylyltransferase</fullName>
        <ecNumber evidence="6 18">2.7.7.41</ecNumber>
    </recommendedName>
</protein>
<evidence type="ECO:0000256" key="14">
    <source>
        <dbReference type="ARBA" id="ARBA00023098"/>
    </source>
</evidence>
<evidence type="ECO:0000256" key="8">
    <source>
        <dbReference type="ARBA" id="ARBA00022475"/>
    </source>
</evidence>
<evidence type="ECO:0000256" key="19">
    <source>
        <dbReference type="SAM" id="Phobius"/>
    </source>
</evidence>